<dbReference type="InterPro" id="IPR046348">
    <property type="entry name" value="SIS_dom_sf"/>
</dbReference>
<proteinExistence type="predicted"/>
<keyword evidence="3" id="KW-1185">Reference proteome</keyword>
<evidence type="ECO:0000313" key="3">
    <source>
        <dbReference type="Proteomes" id="UP000663181"/>
    </source>
</evidence>
<dbReference type="EMBL" id="CP064030">
    <property type="protein sequence ID" value="QRN54884.1"/>
    <property type="molecule type" value="Genomic_DNA"/>
</dbReference>
<dbReference type="Gene3D" id="3.40.50.10490">
    <property type="entry name" value="Glucose-6-phosphate isomerase like protein, domain 1"/>
    <property type="match status" value="2"/>
</dbReference>
<dbReference type="PROSITE" id="PS51464">
    <property type="entry name" value="SIS"/>
    <property type="match status" value="1"/>
</dbReference>
<evidence type="ECO:0000313" key="2">
    <source>
        <dbReference type="EMBL" id="QRN54884.1"/>
    </source>
</evidence>
<organism evidence="2 3">
    <name type="scientific">Dyella caseinilytica</name>
    <dbReference type="NCBI Taxonomy" id="1849581"/>
    <lineage>
        <taxon>Bacteria</taxon>
        <taxon>Pseudomonadati</taxon>
        <taxon>Pseudomonadota</taxon>
        <taxon>Gammaproteobacteria</taxon>
        <taxon>Lysobacterales</taxon>
        <taxon>Rhodanobacteraceae</taxon>
        <taxon>Dyella</taxon>
    </lineage>
</organism>
<feature type="domain" description="SIS" evidence="1">
    <location>
        <begin position="48"/>
        <end position="206"/>
    </location>
</feature>
<dbReference type="SUPFAM" id="SSF53697">
    <property type="entry name" value="SIS domain"/>
    <property type="match status" value="1"/>
</dbReference>
<gene>
    <name evidence="2" type="ORF">ISN74_05900</name>
</gene>
<dbReference type="RefSeq" id="WP_188798298.1">
    <property type="nucleotide sequence ID" value="NZ_BMIZ01000001.1"/>
</dbReference>
<sequence length="388" mass="40846">MLRLLQGATPEAQQTAGYADTLREILQQPATWQDTFDLLRNQAAQAQLAKALDPHPAHIVLTGSGSSIYIGECLAPVLQAGLGVPVQAIAAGTLLTHGRSVLPPGPGLLISLARSGDSPESGGVVNMLLEHAPAWRHLVITCNANGKLATHYRDEPRVTVLVLDERTNDRSLVMTSSFTNLLLGGTALLQGTRDALAASAVETAGANAQRIFDAHADDIAMLAQRDFRSAVYLGSGGMFGAAREGALKMLEMTGGQVVTMAETFLGLRHGPMSFVHPHTVIVALLSPDPAVRNYECDVLRELSRKRLGMGKLVIGDDVPADVLGLQDVAITTSAAISGGDVASMLTGVVTGQLLAFFRCLQLGCKPDTPSEGVLTRVVEDFAIHGAKP</sequence>
<protein>
    <submittedName>
        <fullName evidence="2">Tagatose-6-phosphate ketose isomerase</fullName>
    </submittedName>
</protein>
<accession>A0ABX7GX83</accession>
<evidence type="ECO:0000259" key="1">
    <source>
        <dbReference type="PROSITE" id="PS51464"/>
    </source>
</evidence>
<dbReference type="Proteomes" id="UP000663181">
    <property type="component" value="Chromosome"/>
</dbReference>
<keyword evidence="2" id="KW-0413">Isomerase</keyword>
<dbReference type="InterPro" id="IPR001347">
    <property type="entry name" value="SIS_dom"/>
</dbReference>
<name>A0ABX7GX83_9GAMM</name>
<dbReference type="GO" id="GO:0016853">
    <property type="term" value="F:isomerase activity"/>
    <property type="evidence" value="ECO:0007669"/>
    <property type="project" value="UniProtKB-KW"/>
</dbReference>
<reference evidence="2 3" key="1">
    <citation type="submission" date="2020-10" db="EMBL/GenBank/DDBJ databases">
        <title>Phylogeny of dyella-like bacteria.</title>
        <authorList>
            <person name="Fu J."/>
        </authorList>
    </citation>
    <scope>NUCLEOTIDE SEQUENCE [LARGE SCALE GENOMIC DNA]</scope>
    <source>
        <strain evidence="2 3">DHOB09</strain>
    </source>
</reference>